<proteinExistence type="predicted"/>
<dbReference type="InParanoid" id="A0A804UJV0"/>
<dbReference type="Proteomes" id="UP000007305">
    <property type="component" value="Chromosome 9"/>
</dbReference>
<protein>
    <submittedName>
        <fullName evidence="1">Uncharacterized protein</fullName>
    </submittedName>
</protein>
<evidence type="ECO:0000313" key="1">
    <source>
        <dbReference type="EnsemblPlants" id="Zm00001eb390150_P001"/>
    </source>
</evidence>
<reference evidence="1" key="2">
    <citation type="submission" date="2019-07" db="EMBL/GenBank/DDBJ databases">
        <authorList>
            <person name="Seetharam A."/>
            <person name="Woodhouse M."/>
            <person name="Cannon E."/>
        </authorList>
    </citation>
    <scope>NUCLEOTIDE SEQUENCE [LARGE SCALE GENOMIC DNA]</scope>
    <source>
        <strain evidence="1">cv. B73</strain>
    </source>
</reference>
<dbReference type="AlphaFoldDB" id="A0A804UJV0"/>
<sequence length="214" mass="23149">MGASTAMGALEQAHLAVVASACDDDEQNDAADLARRRRTRRHRVAGDEPRRGCHEAAGLRVLRHAAFSSADGGDGGLLEHLVERGAEASGDGLVAPGDSQPRLALPGQLPEPLLQIRAAAAGALQLCLRGAEPSLRRAAHGWLTVQHHGNVERQHSREHWSGVKMRYHRILPRVCFSAENPWSCDEPRLIDESRFTASLQHAHHPALSSSCTQS</sequence>
<evidence type="ECO:0000313" key="2">
    <source>
        <dbReference type="Proteomes" id="UP000007305"/>
    </source>
</evidence>
<accession>A0A804UJV0</accession>
<dbReference type="Gramene" id="Zm00001eb390150_T001">
    <property type="protein sequence ID" value="Zm00001eb390150_P001"/>
    <property type="gene ID" value="Zm00001eb390150"/>
</dbReference>
<dbReference type="EnsemblPlants" id="Zm00001eb390150_T001">
    <property type="protein sequence ID" value="Zm00001eb390150_P001"/>
    <property type="gene ID" value="Zm00001eb390150"/>
</dbReference>
<reference evidence="1" key="3">
    <citation type="submission" date="2021-05" db="UniProtKB">
        <authorList>
            <consortium name="EnsemblPlants"/>
        </authorList>
    </citation>
    <scope>IDENTIFICATION</scope>
    <source>
        <strain evidence="1">cv. B73</strain>
    </source>
</reference>
<dbReference type="FunCoup" id="A0A804UJV0">
    <property type="interactions" value="473"/>
</dbReference>
<name>A0A804UJV0_MAIZE</name>
<keyword evidence="2" id="KW-1185">Reference proteome</keyword>
<reference evidence="2" key="1">
    <citation type="journal article" date="2009" name="Science">
        <title>The B73 maize genome: complexity, diversity, and dynamics.</title>
        <authorList>
            <person name="Schnable P.S."/>
            <person name="Ware D."/>
            <person name="Fulton R.S."/>
            <person name="Stein J.C."/>
            <person name="Wei F."/>
            <person name="Pasternak S."/>
            <person name="Liang C."/>
            <person name="Zhang J."/>
            <person name="Fulton L."/>
            <person name="Graves T.A."/>
            <person name="Minx P."/>
            <person name="Reily A.D."/>
            <person name="Courtney L."/>
            <person name="Kruchowski S.S."/>
            <person name="Tomlinson C."/>
            <person name="Strong C."/>
            <person name="Delehaunty K."/>
            <person name="Fronick C."/>
            <person name="Courtney B."/>
            <person name="Rock S.M."/>
            <person name="Belter E."/>
            <person name="Du F."/>
            <person name="Kim K."/>
            <person name="Abbott R.M."/>
            <person name="Cotton M."/>
            <person name="Levy A."/>
            <person name="Marchetto P."/>
            <person name="Ochoa K."/>
            <person name="Jackson S.M."/>
            <person name="Gillam B."/>
            <person name="Chen W."/>
            <person name="Yan L."/>
            <person name="Higginbotham J."/>
            <person name="Cardenas M."/>
            <person name="Waligorski J."/>
            <person name="Applebaum E."/>
            <person name="Phelps L."/>
            <person name="Falcone J."/>
            <person name="Kanchi K."/>
            <person name="Thane T."/>
            <person name="Scimone A."/>
            <person name="Thane N."/>
            <person name="Henke J."/>
            <person name="Wang T."/>
            <person name="Ruppert J."/>
            <person name="Shah N."/>
            <person name="Rotter K."/>
            <person name="Hodges J."/>
            <person name="Ingenthron E."/>
            <person name="Cordes M."/>
            <person name="Kohlberg S."/>
            <person name="Sgro J."/>
            <person name="Delgado B."/>
            <person name="Mead K."/>
            <person name="Chinwalla A."/>
            <person name="Leonard S."/>
            <person name="Crouse K."/>
            <person name="Collura K."/>
            <person name="Kudrna D."/>
            <person name="Currie J."/>
            <person name="He R."/>
            <person name="Angelova A."/>
            <person name="Rajasekar S."/>
            <person name="Mueller T."/>
            <person name="Lomeli R."/>
            <person name="Scara G."/>
            <person name="Ko A."/>
            <person name="Delaney K."/>
            <person name="Wissotski M."/>
            <person name="Lopez G."/>
            <person name="Campos D."/>
            <person name="Braidotti M."/>
            <person name="Ashley E."/>
            <person name="Golser W."/>
            <person name="Kim H."/>
            <person name="Lee S."/>
            <person name="Lin J."/>
            <person name="Dujmic Z."/>
            <person name="Kim W."/>
            <person name="Talag J."/>
            <person name="Zuccolo A."/>
            <person name="Fan C."/>
            <person name="Sebastian A."/>
            <person name="Kramer M."/>
            <person name="Spiegel L."/>
            <person name="Nascimento L."/>
            <person name="Zutavern T."/>
            <person name="Miller B."/>
            <person name="Ambroise C."/>
            <person name="Muller S."/>
            <person name="Spooner W."/>
            <person name="Narechania A."/>
            <person name="Ren L."/>
            <person name="Wei S."/>
            <person name="Kumari S."/>
            <person name="Faga B."/>
            <person name="Levy M.J."/>
            <person name="McMahan L."/>
            <person name="Van Buren P."/>
            <person name="Vaughn M.W."/>
            <person name="Ying K."/>
            <person name="Yeh C.-T."/>
            <person name="Emrich S.J."/>
            <person name="Jia Y."/>
            <person name="Kalyanaraman A."/>
            <person name="Hsia A.-P."/>
            <person name="Barbazuk W.B."/>
            <person name="Baucom R.S."/>
            <person name="Brutnell T.P."/>
            <person name="Carpita N.C."/>
            <person name="Chaparro C."/>
            <person name="Chia J.-M."/>
            <person name="Deragon J.-M."/>
            <person name="Estill J.C."/>
            <person name="Fu Y."/>
            <person name="Jeddeloh J.A."/>
            <person name="Han Y."/>
            <person name="Lee H."/>
            <person name="Li P."/>
            <person name="Lisch D.R."/>
            <person name="Liu S."/>
            <person name="Liu Z."/>
            <person name="Nagel D.H."/>
            <person name="McCann M.C."/>
            <person name="SanMiguel P."/>
            <person name="Myers A.M."/>
            <person name="Nettleton D."/>
            <person name="Nguyen J."/>
            <person name="Penning B.W."/>
            <person name="Ponnala L."/>
            <person name="Schneider K.L."/>
            <person name="Schwartz D.C."/>
            <person name="Sharma A."/>
            <person name="Soderlund C."/>
            <person name="Springer N.M."/>
            <person name="Sun Q."/>
            <person name="Wang H."/>
            <person name="Waterman M."/>
            <person name="Westerman R."/>
            <person name="Wolfgruber T.K."/>
            <person name="Yang L."/>
            <person name="Yu Y."/>
            <person name="Zhang L."/>
            <person name="Zhou S."/>
            <person name="Zhu Q."/>
            <person name="Bennetzen J.L."/>
            <person name="Dawe R.K."/>
            <person name="Jiang J."/>
            <person name="Jiang N."/>
            <person name="Presting G.G."/>
            <person name="Wessler S.R."/>
            <person name="Aluru S."/>
            <person name="Martienssen R.A."/>
            <person name="Clifton S.W."/>
            <person name="McCombie W.R."/>
            <person name="Wing R.A."/>
            <person name="Wilson R.K."/>
        </authorList>
    </citation>
    <scope>NUCLEOTIDE SEQUENCE [LARGE SCALE GENOMIC DNA]</scope>
    <source>
        <strain evidence="2">cv. B73</strain>
    </source>
</reference>
<organism evidence="1 2">
    <name type="scientific">Zea mays</name>
    <name type="common">Maize</name>
    <dbReference type="NCBI Taxonomy" id="4577"/>
    <lineage>
        <taxon>Eukaryota</taxon>
        <taxon>Viridiplantae</taxon>
        <taxon>Streptophyta</taxon>
        <taxon>Embryophyta</taxon>
        <taxon>Tracheophyta</taxon>
        <taxon>Spermatophyta</taxon>
        <taxon>Magnoliopsida</taxon>
        <taxon>Liliopsida</taxon>
        <taxon>Poales</taxon>
        <taxon>Poaceae</taxon>
        <taxon>PACMAD clade</taxon>
        <taxon>Panicoideae</taxon>
        <taxon>Andropogonodae</taxon>
        <taxon>Andropogoneae</taxon>
        <taxon>Tripsacinae</taxon>
        <taxon>Zea</taxon>
    </lineage>
</organism>